<dbReference type="GO" id="GO:0006979">
    <property type="term" value="P:response to oxidative stress"/>
    <property type="evidence" value="ECO:0007669"/>
    <property type="project" value="TreeGrafter"/>
</dbReference>
<sequence>MKEFVEGSHAVAEIIKRCRPGVVSAYPITPQTHIVEDLAQMVSNKELNAQFVNVESEHSAASVVLGGEATGVRSYTATSSQGLLLMAEVVFNIAGMRLPVVMTTANRAISAPINIWNDQQDVMVVRDSGWVLFFAESIQEAVDLHLQAYKLGEDPDVMLPVMVNMDGFILTHGMEVVDMPSQEEVDRYLPAYKTTYKLDIDNPQTMGYLADPDYYLEIRYMVQETHRELLSKIPGLAAEFKKAFGRESGGLIQTYRMEDAEQAFVAAGSVCGTIRDAIDELRAKGKKVGLVKIATYRPFPKDAIVASLKNVREVAVVDKSISLGGFGPFYTDVTSALSSLGTKAPKTSGFVLGLGGRDIRVKSILDVYEALGGKQVDCAFIGLKQELLAETK</sequence>
<protein>
    <submittedName>
        <fullName evidence="4">Pyruvate:ferredoxin oxidoreductase, alpha subunit</fullName>
        <ecNumber evidence="4">1.2.7.1</ecNumber>
    </submittedName>
</protein>
<dbReference type="OrthoDB" id="9794954at2"/>
<dbReference type="FunFam" id="3.40.50.970:FF:000012">
    <property type="entry name" value="Pyruvate:ferredoxin (Flavodoxin) oxidoreductase"/>
    <property type="match status" value="1"/>
</dbReference>
<dbReference type="PANTHER" id="PTHR32154:SF0">
    <property type="entry name" value="PYRUVATE-FLAVODOXIN OXIDOREDUCTASE-RELATED"/>
    <property type="match status" value="1"/>
</dbReference>
<dbReference type="EMBL" id="CP019384">
    <property type="protein sequence ID" value="QAT16331.1"/>
    <property type="molecule type" value="Genomic_DNA"/>
</dbReference>
<dbReference type="Gene3D" id="3.40.50.970">
    <property type="match status" value="1"/>
</dbReference>
<keyword evidence="4" id="KW-0670">Pyruvate</keyword>
<evidence type="ECO:0000313" key="4">
    <source>
        <dbReference type="EMBL" id="QAT16331.1"/>
    </source>
</evidence>
<dbReference type="CDD" id="cd07034">
    <property type="entry name" value="TPP_PYR_PFOR_IOR-alpha_like"/>
    <property type="match status" value="1"/>
</dbReference>
<dbReference type="Proteomes" id="UP000287243">
    <property type="component" value="Chromosome"/>
</dbReference>
<dbReference type="InterPro" id="IPR033412">
    <property type="entry name" value="PFOR_II"/>
</dbReference>
<name>A0A410P2L4_VELA1</name>
<evidence type="ECO:0000259" key="3">
    <source>
        <dbReference type="Pfam" id="PF17147"/>
    </source>
</evidence>
<reference evidence="4 5" key="1">
    <citation type="submission" date="2017-01" db="EMBL/GenBank/DDBJ databases">
        <title>First insights into the biology of 'candidatus Vampirococcus archaeovorus'.</title>
        <authorList>
            <person name="Kizina J."/>
            <person name="Jordan S."/>
            <person name="Stueber K."/>
            <person name="Reinhardt R."/>
            <person name="Harder J."/>
        </authorList>
    </citation>
    <scope>NUCLEOTIDE SEQUENCE [LARGE SCALE GENOMIC DNA]</scope>
    <source>
        <strain evidence="4 5">LiM</strain>
    </source>
</reference>
<dbReference type="FunFam" id="3.40.50.920:FF:000010">
    <property type="entry name" value="Pyruvate ferredoxin oxidoreductase, alpha subunit"/>
    <property type="match status" value="1"/>
</dbReference>
<dbReference type="InterPro" id="IPR009014">
    <property type="entry name" value="Transketo_C/PFOR_II"/>
</dbReference>
<dbReference type="EC" id="1.2.7.1" evidence="4"/>
<dbReference type="InterPro" id="IPR029061">
    <property type="entry name" value="THDP-binding"/>
</dbReference>
<evidence type="ECO:0000313" key="5">
    <source>
        <dbReference type="Proteomes" id="UP000287243"/>
    </source>
</evidence>
<keyword evidence="5" id="KW-1185">Reference proteome</keyword>
<keyword evidence="1 4" id="KW-0560">Oxidoreductase</keyword>
<dbReference type="KEGG" id="vai:BU251_00535"/>
<accession>A0A410P2L4</accession>
<evidence type="ECO:0000256" key="1">
    <source>
        <dbReference type="ARBA" id="ARBA00023002"/>
    </source>
</evidence>
<dbReference type="SUPFAM" id="SSF52922">
    <property type="entry name" value="TK C-terminal domain-like"/>
    <property type="match status" value="1"/>
</dbReference>
<evidence type="ECO:0000259" key="2">
    <source>
        <dbReference type="Pfam" id="PF01855"/>
    </source>
</evidence>
<dbReference type="Pfam" id="PF17147">
    <property type="entry name" value="PFOR_II"/>
    <property type="match status" value="1"/>
</dbReference>
<dbReference type="GO" id="GO:0019164">
    <property type="term" value="F:pyruvate synthase activity"/>
    <property type="evidence" value="ECO:0007669"/>
    <property type="project" value="UniProtKB-EC"/>
</dbReference>
<proteinExistence type="predicted"/>
<dbReference type="RefSeq" id="WP_128698966.1">
    <property type="nucleotide sequence ID" value="NZ_CP019384.1"/>
</dbReference>
<dbReference type="InterPro" id="IPR002880">
    <property type="entry name" value="Pyrv_Fd/Flavodoxin_OxRdtase_N"/>
</dbReference>
<dbReference type="Gene3D" id="3.40.50.920">
    <property type="match status" value="1"/>
</dbReference>
<gene>
    <name evidence="4" type="primary">porA</name>
    <name evidence="4" type="ORF">BU251_00535</name>
</gene>
<feature type="domain" description="Pyruvate:ferredoxin oxidoreductase core" evidence="3">
    <location>
        <begin position="260"/>
        <end position="364"/>
    </location>
</feature>
<dbReference type="InterPro" id="IPR050722">
    <property type="entry name" value="Pyruvate:ferred/Flavod_OxRd"/>
</dbReference>
<dbReference type="SUPFAM" id="SSF52518">
    <property type="entry name" value="Thiamin diphosphate-binding fold (THDP-binding)"/>
    <property type="match status" value="1"/>
</dbReference>
<organism evidence="4 5">
    <name type="scientific">Velamenicoccus archaeovorus</name>
    <dbReference type="NCBI Taxonomy" id="1930593"/>
    <lineage>
        <taxon>Bacteria</taxon>
        <taxon>Pseudomonadati</taxon>
        <taxon>Candidatus Omnitrophota</taxon>
        <taxon>Candidatus Velamenicoccus</taxon>
    </lineage>
</organism>
<feature type="domain" description="Pyruvate flavodoxin/ferredoxin oxidoreductase pyrimidine binding" evidence="2">
    <location>
        <begin position="16"/>
        <end position="228"/>
    </location>
</feature>
<dbReference type="AlphaFoldDB" id="A0A410P2L4"/>
<dbReference type="Pfam" id="PF01855">
    <property type="entry name" value="POR_N"/>
    <property type="match status" value="1"/>
</dbReference>
<dbReference type="PANTHER" id="PTHR32154">
    <property type="entry name" value="PYRUVATE-FLAVODOXIN OXIDOREDUCTASE-RELATED"/>
    <property type="match status" value="1"/>
</dbReference>